<dbReference type="Proteomes" id="UP000240624">
    <property type="component" value="Unassembled WGS sequence"/>
</dbReference>
<dbReference type="Pfam" id="PF00512">
    <property type="entry name" value="HisKA"/>
    <property type="match status" value="1"/>
</dbReference>
<evidence type="ECO:0000313" key="15">
    <source>
        <dbReference type="EMBL" id="PSK84175.1"/>
    </source>
</evidence>
<evidence type="ECO:0000256" key="6">
    <source>
        <dbReference type="ARBA" id="ARBA00022679"/>
    </source>
</evidence>
<evidence type="ECO:0000256" key="7">
    <source>
        <dbReference type="ARBA" id="ARBA00022692"/>
    </source>
</evidence>
<dbReference type="Pfam" id="PF02518">
    <property type="entry name" value="HATPase_c"/>
    <property type="match status" value="1"/>
</dbReference>
<dbReference type="Gene3D" id="3.30.565.10">
    <property type="entry name" value="Histidine kinase-like ATPase, C-terminal domain"/>
    <property type="match status" value="1"/>
</dbReference>
<evidence type="ECO:0000256" key="9">
    <source>
        <dbReference type="ARBA" id="ARBA00022777"/>
    </source>
</evidence>
<feature type="transmembrane region" description="Helical" evidence="13">
    <location>
        <begin position="16"/>
        <end position="40"/>
    </location>
</feature>
<comment type="catalytic activity">
    <reaction evidence="1">
        <text>ATP + protein L-histidine = ADP + protein N-phospho-L-histidine.</text>
        <dbReference type="EC" id="2.7.13.3"/>
    </reaction>
</comment>
<dbReference type="GO" id="GO:0000155">
    <property type="term" value="F:phosphorelay sensor kinase activity"/>
    <property type="evidence" value="ECO:0007669"/>
    <property type="project" value="InterPro"/>
</dbReference>
<evidence type="ECO:0000256" key="3">
    <source>
        <dbReference type="ARBA" id="ARBA00012438"/>
    </source>
</evidence>
<dbReference type="EMBL" id="FWFY01000009">
    <property type="protein sequence ID" value="SLN58119.1"/>
    <property type="molecule type" value="Genomic_DNA"/>
</dbReference>
<keyword evidence="5" id="KW-0597">Phosphoprotein</keyword>
<dbReference type="CDD" id="cd00082">
    <property type="entry name" value="HisKA"/>
    <property type="match status" value="1"/>
</dbReference>
<dbReference type="SUPFAM" id="SSF55874">
    <property type="entry name" value="ATPase domain of HSP90 chaperone/DNA topoisomerase II/histidine kinase"/>
    <property type="match status" value="1"/>
</dbReference>
<keyword evidence="18" id="KW-1185">Reference proteome</keyword>
<reference evidence="15 18" key="2">
    <citation type="submission" date="2018-03" db="EMBL/GenBank/DDBJ databases">
        <title>Genomic Encyclopedia of Archaeal and Bacterial Type Strains, Phase II (KMG-II): from individual species to whole genera.</title>
        <authorList>
            <person name="Goeker M."/>
        </authorList>
    </citation>
    <scope>NUCLEOTIDE SEQUENCE [LARGE SCALE GENOMIC DNA]</scope>
    <source>
        <strain evidence="15 18">DSM 29956</strain>
    </source>
</reference>
<sequence length="457" mass="50472">MQKHHSLHESPQYVRVLSIFILASFAAIFATTIVLSTYMASYMKRQMMQRDAMVSMEFLNSIVHVEGAERFFFFERELRPTAGEMGEVFEHILQLPEMARANIYSLSGEVIWSSDPALIGRTFDDNEELSGALRGELHPAIASLDFEHKIEHAGLPDDVEEFVEIYVPIWSSDGTSVIGAIEVYKTPTTLLAVLQDIERLAQVGALLAGAVLFAALISVVIYTMRTLHWQEKRLVEAERLAVIGEMASAIAHGLRNPLAAIRSCAELVAEEKIEESTRQTVLDIVDQVDRLEVWIRSFLNGTRAEPQDAVDTAHVDVIIKRCIESFRPQLLRHNIEVVLGRCDGHPIAAAGSGEMEQVVNTILANAVEAMKNGGRLHINWSNAPGRRIAIEISDTGPGLDEDQLQSLFVPFKTSKPSGLGVGLALGRRIAERFGGTLDLRNGIQKGVVVTLTFPARA</sequence>
<keyword evidence="12" id="KW-0902">Two-component regulatory system</keyword>
<dbReference type="SUPFAM" id="SSF103190">
    <property type="entry name" value="Sensory domain-like"/>
    <property type="match status" value="1"/>
</dbReference>
<evidence type="ECO:0000256" key="2">
    <source>
        <dbReference type="ARBA" id="ARBA00004651"/>
    </source>
</evidence>
<reference evidence="16 17" key="1">
    <citation type="submission" date="2017-03" db="EMBL/GenBank/DDBJ databases">
        <authorList>
            <person name="Afonso C.L."/>
            <person name="Miller P.J."/>
            <person name="Scott M.A."/>
            <person name="Spackman E."/>
            <person name="Goraichik I."/>
            <person name="Dimitrov K.M."/>
            <person name="Suarez D.L."/>
            <person name="Swayne D.E."/>
        </authorList>
    </citation>
    <scope>NUCLEOTIDE SEQUENCE [LARGE SCALE GENOMIC DNA]</scope>
    <source>
        <strain evidence="16 17">CECT 8367</strain>
    </source>
</reference>
<dbReference type="PRINTS" id="PR00344">
    <property type="entry name" value="BCTRLSENSOR"/>
</dbReference>
<evidence type="ECO:0000256" key="4">
    <source>
        <dbReference type="ARBA" id="ARBA00022475"/>
    </source>
</evidence>
<evidence type="ECO:0000313" key="18">
    <source>
        <dbReference type="Proteomes" id="UP000240624"/>
    </source>
</evidence>
<proteinExistence type="predicted"/>
<dbReference type="EC" id="2.7.13.3" evidence="3"/>
<dbReference type="InterPro" id="IPR005467">
    <property type="entry name" value="His_kinase_dom"/>
</dbReference>
<evidence type="ECO:0000256" key="12">
    <source>
        <dbReference type="ARBA" id="ARBA00023012"/>
    </source>
</evidence>
<dbReference type="PROSITE" id="PS50109">
    <property type="entry name" value="HIS_KIN"/>
    <property type="match status" value="1"/>
</dbReference>
<protein>
    <recommendedName>
        <fullName evidence="3">histidine kinase</fullName>
        <ecNumber evidence="3">2.7.13.3</ecNumber>
    </recommendedName>
</protein>
<evidence type="ECO:0000256" key="11">
    <source>
        <dbReference type="ARBA" id="ARBA00022989"/>
    </source>
</evidence>
<evidence type="ECO:0000256" key="13">
    <source>
        <dbReference type="SAM" id="Phobius"/>
    </source>
</evidence>
<evidence type="ECO:0000313" key="17">
    <source>
        <dbReference type="Proteomes" id="UP000193495"/>
    </source>
</evidence>
<evidence type="ECO:0000256" key="10">
    <source>
        <dbReference type="ARBA" id="ARBA00022840"/>
    </source>
</evidence>
<dbReference type="SUPFAM" id="SSF47384">
    <property type="entry name" value="Homodimeric domain of signal transducing histidine kinase"/>
    <property type="match status" value="1"/>
</dbReference>
<keyword evidence="4" id="KW-1003">Cell membrane</keyword>
<name>A0A1X6ZS72_9RHOB</name>
<keyword evidence="11 13" id="KW-1133">Transmembrane helix</keyword>
<dbReference type="PANTHER" id="PTHR43065:SF10">
    <property type="entry name" value="PEROXIDE STRESS-ACTIVATED HISTIDINE KINASE MAK3"/>
    <property type="match status" value="1"/>
</dbReference>
<evidence type="ECO:0000259" key="14">
    <source>
        <dbReference type="PROSITE" id="PS50109"/>
    </source>
</evidence>
<dbReference type="AlphaFoldDB" id="A0A1X6ZS72"/>
<gene>
    <name evidence="16" type="primary">kinD</name>
    <name evidence="15" type="ORF">CLV79_109151</name>
    <name evidence="16" type="ORF">LOS8367_02746</name>
</gene>
<evidence type="ECO:0000256" key="5">
    <source>
        <dbReference type="ARBA" id="ARBA00022553"/>
    </source>
</evidence>
<feature type="transmembrane region" description="Helical" evidence="13">
    <location>
        <begin position="203"/>
        <end position="224"/>
    </location>
</feature>
<dbReference type="EMBL" id="PYGB01000009">
    <property type="protein sequence ID" value="PSK84175.1"/>
    <property type="molecule type" value="Genomic_DNA"/>
</dbReference>
<keyword evidence="9 16" id="KW-0418">Kinase</keyword>
<evidence type="ECO:0000256" key="8">
    <source>
        <dbReference type="ARBA" id="ARBA00022741"/>
    </source>
</evidence>
<dbReference type="GO" id="GO:0005886">
    <property type="term" value="C:plasma membrane"/>
    <property type="evidence" value="ECO:0007669"/>
    <property type="project" value="UniProtKB-SubCell"/>
</dbReference>
<dbReference type="Gene3D" id="1.10.287.130">
    <property type="match status" value="1"/>
</dbReference>
<organism evidence="16 17">
    <name type="scientific">Limimaricola soesokkakensis</name>
    <dbReference type="NCBI Taxonomy" id="1343159"/>
    <lineage>
        <taxon>Bacteria</taxon>
        <taxon>Pseudomonadati</taxon>
        <taxon>Pseudomonadota</taxon>
        <taxon>Alphaproteobacteria</taxon>
        <taxon>Rhodobacterales</taxon>
        <taxon>Paracoccaceae</taxon>
        <taxon>Limimaricola</taxon>
    </lineage>
</organism>
<feature type="domain" description="Histidine kinase" evidence="14">
    <location>
        <begin position="249"/>
        <end position="457"/>
    </location>
</feature>
<dbReference type="SMART" id="SM00387">
    <property type="entry name" value="HATPase_c"/>
    <property type="match status" value="1"/>
</dbReference>
<dbReference type="InterPro" id="IPR004358">
    <property type="entry name" value="Sig_transdc_His_kin-like_C"/>
</dbReference>
<dbReference type="Proteomes" id="UP000193495">
    <property type="component" value="Unassembled WGS sequence"/>
</dbReference>
<dbReference type="InterPro" id="IPR003661">
    <property type="entry name" value="HisK_dim/P_dom"/>
</dbReference>
<dbReference type="InterPro" id="IPR003594">
    <property type="entry name" value="HATPase_dom"/>
</dbReference>
<dbReference type="PANTHER" id="PTHR43065">
    <property type="entry name" value="SENSOR HISTIDINE KINASE"/>
    <property type="match status" value="1"/>
</dbReference>
<dbReference type="SMART" id="SM00388">
    <property type="entry name" value="HisKA"/>
    <property type="match status" value="1"/>
</dbReference>
<dbReference type="InterPro" id="IPR029151">
    <property type="entry name" value="Sensor-like_sf"/>
</dbReference>
<keyword evidence="7 13" id="KW-0812">Transmembrane</keyword>
<keyword evidence="10" id="KW-0067">ATP-binding</keyword>
<evidence type="ECO:0000256" key="1">
    <source>
        <dbReference type="ARBA" id="ARBA00000085"/>
    </source>
</evidence>
<dbReference type="InterPro" id="IPR036097">
    <property type="entry name" value="HisK_dim/P_sf"/>
</dbReference>
<keyword evidence="6 16" id="KW-0808">Transferase</keyword>
<dbReference type="GO" id="GO:0005524">
    <property type="term" value="F:ATP binding"/>
    <property type="evidence" value="ECO:0007669"/>
    <property type="project" value="UniProtKB-KW"/>
</dbReference>
<comment type="subcellular location">
    <subcellularLocation>
        <location evidence="2">Cell membrane</location>
        <topology evidence="2">Multi-pass membrane protein</topology>
    </subcellularLocation>
</comment>
<accession>A0A1X6ZS72</accession>
<evidence type="ECO:0000313" key="16">
    <source>
        <dbReference type="EMBL" id="SLN58119.1"/>
    </source>
</evidence>
<dbReference type="InterPro" id="IPR036890">
    <property type="entry name" value="HATPase_C_sf"/>
</dbReference>
<keyword evidence="13" id="KW-0472">Membrane</keyword>
<keyword evidence="8" id="KW-0547">Nucleotide-binding</keyword>